<protein>
    <recommendedName>
        <fullName evidence="6">Endosulphine</fullName>
    </recommendedName>
</protein>
<feature type="region of interest" description="Disordered" evidence="3">
    <location>
        <begin position="93"/>
        <end position="168"/>
    </location>
</feature>
<gene>
    <name evidence="4" type="ORF">BUALT_Bualt05G0147200</name>
</gene>
<evidence type="ECO:0000313" key="5">
    <source>
        <dbReference type="Proteomes" id="UP000826271"/>
    </source>
</evidence>
<accession>A0AAV6XVD3</accession>
<evidence type="ECO:0000313" key="4">
    <source>
        <dbReference type="EMBL" id="KAG8383078.1"/>
    </source>
</evidence>
<comment type="similarity">
    <text evidence="1 2">Belongs to the endosulfine family.</text>
</comment>
<comment type="caution">
    <text evidence="4">The sequence shown here is derived from an EMBL/GenBank/DDBJ whole genome shotgun (WGS) entry which is preliminary data.</text>
</comment>
<dbReference type="Pfam" id="PF04667">
    <property type="entry name" value="Endosulfine"/>
    <property type="match status" value="1"/>
</dbReference>
<keyword evidence="5" id="KW-1185">Reference proteome</keyword>
<proteinExistence type="inferred from homology"/>
<feature type="compositionally biased region" description="Basic and acidic residues" evidence="3">
    <location>
        <begin position="153"/>
        <end position="168"/>
    </location>
</feature>
<dbReference type="InterPro" id="IPR006760">
    <property type="entry name" value="Endosulphine"/>
</dbReference>
<evidence type="ECO:0000256" key="1">
    <source>
        <dbReference type="ARBA" id="ARBA00010520"/>
    </source>
</evidence>
<evidence type="ECO:0000256" key="2">
    <source>
        <dbReference type="RuleBase" id="RU363120"/>
    </source>
</evidence>
<dbReference type="PANTHER" id="PTHR10358">
    <property type="entry name" value="ENDOSULFINE"/>
    <property type="match status" value="1"/>
</dbReference>
<name>A0AAV6XVD3_9LAMI</name>
<reference evidence="4" key="1">
    <citation type="submission" date="2019-10" db="EMBL/GenBank/DDBJ databases">
        <authorList>
            <person name="Zhang R."/>
            <person name="Pan Y."/>
            <person name="Wang J."/>
            <person name="Ma R."/>
            <person name="Yu S."/>
        </authorList>
    </citation>
    <scope>NUCLEOTIDE SEQUENCE</scope>
    <source>
        <strain evidence="4">LA-IB0</strain>
        <tissue evidence="4">Leaf</tissue>
    </source>
</reference>
<evidence type="ECO:0008006" key="6">
    <source>
        <dbReference type="Google" id="ProtNLM"/>
    </source>
</evidence>
<feature type="region of interest" description="Disordered" evidence="3">
    <location>
        <begin position="1"/>
        <end position="56"/>
    </location>
</feature>
<dbReference type="GO" id="GO:0004864">
    <property type="term" value="F:protein phosphatase inhibitor activity"/>
    <property type="evidence" value="ECO:0007669"/>
    <property type="project" value="TreeGrafter"/>
</dbReference>
<evidence type="ECO:0000256" key="3">
    <source>
        <dbReference type="SAM" id="MobiDB-lite"/>
    </source>
</evidence>
<dbReference type="Proteomes" id="UP000826271">
    <property type="component" value="Unassembled WGS sequence"/>
</dbReference>
<dbReference type="GO" id="GO:0005737">
    <property type="term" value="C:cytoplasm"/>
    <property type="evidence" value="ECO:0007669"/>
    <property type="project" value="TreeGrafter"/>
</dbReference>
<organism evidence="4 5">
    <name type="scientific">Buddleja alternifolia</name>
    <dbReference type="NCBI Taxonomy" id="168488"/>
    <lineage>
        <taxon>Eukaryota</taxon>
        <taxon>Viridiplantae</taxon>
        <taxon>Streptophyta</taxon>
        <taxon>Embryophyta</taxon>
        <taxon>Tracheophyta</taxon>
        <taxon>Spermatophyta</taxon>
        <taxon>Magnoliopsida</taxon>
        <taxon>eudicotyledons</taxon>
        <taxon>Gunneridae</taxon>
        <taxon>Pentapetalae</taxon>
        <taxon>asterids</taxon>
        <taxon>lamiids</taxon>
        <taxon>Lamiales</taxon>
        <taxon>Scrophulariaceae</taxon>
        <taxon>Buddlejeae</taxon>
        <taxon>Buddleja</taxon>
    </lineage>
</organism>
<dbReference type="AlphaFoldDB" id="A0AAV6XVD3"/>
<feature type="compositionally biased region" description="Acidic residues" evidence="3">
    <location>
        <begin position="25"/>
        <end position="36"/>
    </location>
</feature>
<sequence>MAERNDEAAQEQINTVNDATPEASVEAEDSPPEEDSKDLNKNEENQISSMKQDQEEVVIKKKYGGLLPKKPPLISKDHEHAFFDSADWALGKAGAQKSKGPLEALRPKLQPTPHQQLRSRSAYAPPDDGEDGCEFNIVNPENQDTMSDDGVESNEHCPDNQNHQKDRV</sequence>
<dbReference type="PANTHER" id="PTHR10358:SF6">
    <property type="entry name" value="ENDOSULFINE, ISOFORM A"/>
    <property type="match status" value="1"/>
</dbReference>
<dbReference type="EMBL" id="WHWC01000005">
    <property type="protein sequence ID" value="KAG8383078.1"/>
    <property type="molecule type" value="Genomic_DNA"/>
</dbReference>